<dbReference type="EMBL" id="UOEQ01000298">
    <property type="protein sequence ID" value="VAW20729.1"/>
    <property type="molecule type" value="Genomic_DNA"/>
</dbReference>
<sequence>MEHVQTARKFISPAIIWGVGLGVTFAVGAALLFFGAVSYFGNVEYERAQSRVSLYRSTLIGALQRFQHLPFILAQDPYVIAGAAGIDREGLNIRLADFAKSANLDAIYLMDKTGQTVSASNFGDEVTFLGQNYGFRPYFKDALAGKRGEFFGIGATTLKPGYFIAEQVLDPNGEILGVIALKLDLSDLTSAWREGGETVFASNDDGVVVLSSQESWRYQTLFPIGEARRQAIALERQFANEPLMELGWRAYENTRVELNGRNYIY</sequence>
<dbReference type="Pfam" id="PF02743">
    <property type="entry name" value="dCache_1"/>
    <property type="match status" value="1"/>
</dbReference>
<keyword evidence="5 6" id="KW-0472">Membrane</keyword>
<evidence type="ECO:0000259" key="7">
    <source>
        <dbReference type="Pfam" id="PF02743"/>
    </source>
</evidence>
<gene>
    <name evidence="8" type="ORF">MNBD_ALPHA11-1608</name>
</gene>
<evidence type="ECO:0000256" key="3">
    <source>
        <dbReference type="ARBA" id="ARBA00022692"/>
    </source>
</evidence>
<dbReference type="Gene3D" id="3.30.450.20">
    <property type="entry name" value="PAS domain"/>
    <property type="match status" value="2"/>
</dbReference>
<proteinExistence type="predicted"/>
<dbReference type="SUPFAM" id="SSF103190">
    <property type="entry name" value="Sensory domain-like"/>
    <property type="match status" value="1"/>
</dbReference>
<evidence type="ECO:0000256" key="1">
    <source>
        <dbReference type="ARBA" id="ARBA00004651"/>
    </source>
</evidence>
<keyword evidence="2" id="KW-1003">Cell membrane</keyword>
<dbReference type="Gene3D" id="6.10.250.3020">
    <property type="match status" value="1"/>
</dbReference>
<organism evidence="8">
    <name type="scientific">hydrothermal vent metagenome</name>
    <dbReference type="NCBI Taxonomy" id="652676"/>
    <lineage>
        <taxon>unclassified sequences</taxon>
        <taxon>metagenomes</taxon>
        <taxon>ecological metagenomes</taxon>
    </lineage>
</organism>
<dbReference type="GO" id="GO:0005886">
    <property type="term" value="C:plasma membrane"/>
    <property type="evidence" value="ECO:0007669"/>
    <property type="project" value="UniProtKB-SubCell"/>
</dbReference>
<evidence type="ECO:0000256" key="6">
    <source>
        <dbReference type="SAM" id="Phobius"/>
    </source>
</evidence>
<evidence type="ECO:0000313" key="8">
    <source>
        <dbReference type="EMBL" id="VAW20729.1"/>
    </source>
</evidence>
<feature type="non-terminal residue" evidence="8">
    <location>
        <position position="265"/>
    </location>
</feature>
<dbReference type="AlphaFoldDB" id="A0A3B0U891"/>
<reference evidence="8" key="1">
    <citation type="submission" date="2018-06" db="EMBL/GenBank/DDBJ databases">
        <authorList>
            <person name="Zhirakovskaya E."/>
        </authorList>
    </citation>
    <scope>NUCLEOTIDE SEQUENCE</scope>
</reference>
<evidence type="ECO:0000256" key="2">
    <source>
        <dbReference type="ARBA" id="ARBA00022475"/>
    </source>
</evidence>
<accession>A0A3B0U891</accession>
<evidence type="ECO:0000256" key="5">
    <source>
        <dbReference type="ARBA" id="ARBA00023136"/>
    </source>
</evidence>
<dbReference type="CDD" id="cd12914">
    <property type="entry name" value="PDC1_DGC_like"/>
    <property type="match status" value="1"/>
</dbReference>
<evidence type="ECO:0000256" key="4">
    <source>
        <dbReference type="ARBA" id="ARBA00022989"/>
    </source>
</evidence>
<keyword evidence="3 6" id="KW-0812">Transmembrane</keyword>
<protein>
    <recommendedName>
        <fullName evidence="7">Cache domain-containing protein</fullName>
    </recommendedName>
</protein>
<keyword evidence="4 6" id="KW-1133">Transmembrane helix</keyword>
<dbReference type="InterPro" id="IPR029151">
    <property type="entry name" value="Sensor-like_sf"/>
</dbReference>
<feature type="transmembrane region" description="Helical" evidence="6">
    <location>
        <begin position="15"/>
        <end position="41"/>
    </location>
</feature>
<name>A0A3B0U891_9ZZZZ</name>
<comment type="subcellular location">
    <subcellularLocation>
        <location evidence="1">Cell membrane</location>
        <topology evidence="1">Multi-pass membrane protein</topology>
    </subcellularLocation>
</comment>
<dbReference type="InterPro" id="IPR033479">
    <property type="entry name" value="dCache_1"/>
</dbReference>
<feature type="domain" description="Cache" evidence="7">
    <location>
        <begin position="96"/>
        <end position="223"/>
    </location>
</feature>